<dbReference type="AlphaFoldDB" id="A0A2W1LQ51"/>
<evidence type="ECO:0000313" key="1">
    <source>
        <dbReference type="EMBL" id="PZD93527.1"/>
    </source>
</evidence>
<sequence>MNEYRIPELAKKYVEHDMIITHTELPEFPDFRVRLLYTLLSEGKASAEHHELYALVVSLVQMGLDIHDHIDTDTAVLSQMRMRERQLNVLAGDYYSARFYHLLSQAGQVGMVRSLSDAICEINRQKMNLYILMRQQKLTAEEYMAACTELKSGLFAGFGTLLDEAHSLLWPELLADVSRCDAVMDELERVSEPLRFEGSWGYWYVLELGTEEERLKLLQHGREESYIKLLSRKYDLRGQLIRMLKQAVQQLQAAADKLGSDKLVDELTKLGERILRPFAAQAAVYNEMR</sequence>
<dbReference type="SUPFAM" id="SSF48576">
    <property type="entry name" value="Terpenoid synthases"/>
    <property type="match status" value="1"/>
</dbReference>
<dbReference type="Proteomes" id="UP000249522">
    <property type="component" value="Unassembled WGS sequence"/>
</dbReference>
<accession>A0A2W1LQ51</accession>
<reference evidence="1 2" key="1">
    <citation type="submission" date="2018-06" db="EMBL/GenBank/DDBJ databases">
        <title>Paenibacillus imtechensis sp. nov.</title>
        <authorList>
            <person name="Pinnaka A.K."/>
            <person name="Singh H."/>
            <person name="Kaur M."/>
        </authorList>
    </citation>
    <scope>NUCLEOTIDE SEQUENCE [LARGE SCALE GENOMIC DNA]</scope>
    <source>
        <strain evidence="1 2">SMB1</strain>
    </source>
</reference>
<dbReference type="RefSeq" id="WP_111149196.1">
    <property type="nucleotide sequence ID" value="NZ_QKRB01000057.1"/>
</dbReference>
<dbReference type="InterPro" id="IPR009920">
    <property type="entry name" value="HEPPP_synth_su1"/>
</dbReference>
<organism evidence="1 2">
    <name type="scientific">Paenibacillus sambharensis</name>
    <dbReference type="NCBI Taxonomy" id="1803190"/>
    <lineage>
        <taxon>Bacteria</taxon>
        <taxon>Bacillati</taxon>
        <taxon>Bacillota</taxon>
        <taxon>Bacilli</taxon>
        <taxon>Bacillales</taxon>
        <taxon>Paenibacillaceae</taxon>
        <taxon>Paenibacillus</taxon>
    </lineage>
</organism>
<name>A0A2W1LQ51_9BACL</name>
<dbReference type="Gene3D" id="1.20.120.1450">
    <property type="match status" value="1"/>
</dbReference>
<comment type="caution">
    <text evidence="1">The sequence shown here is derived from an EMBL/GenBank/DDBJ whole genome shotgun (WGS) entry which is preliminary data.</text>
</comment>
<dbReference type="GO" id="GO:0009234">
    <property type="term" value="P:menaquinone biosynthetic process"/>
    <property type="evidence" value="ECO:0007669"/>
    <property type="project" value="InterPro"/>
</dbReference>
<dbReference type="Pfam" id="PF07307">
    <property type="entry name" value="HEPPP_synt_1"/>
    <property type="match status" value="1"/>
</dbReference>
<dbReference type="InterPro" id="IPR008949">
    <property type="entry name" value="Isoprenoid_synthase_dom_sf"/>
</dbReference>
<keyword evidence="2" id="KW-1185">Reference proteome</keyword>
<proteinExistence type="predicted"/>
<protein>
    <submittedName>
        <fullName evidence="1">Heptaprenyl diphosphate synthase</fullName>
    </submittedName>
</protein>
<dbReference type="OrthoDB" id="2417886at2"/>
<gene>
    <name evidence="1" type="ORF">DNH61_23190</name>
</gene>
<dbReference type="EMBL" id="QKRB01000057">
    <property type="protein sequence ID" value="PZD93527.1"/>
    <property type="molecule type" value="Genomic_DNA"/>
</dbReference>
<evidence type="ECO:0000313" key="2">
    <source>
        <dbReference type="Proteomes" id="UP000249522"/>
    </source>
</evidence>